<proteinExistence type="predicted"/>
<organism evidence="1 2">
    <name type="scientific">Rattus norvegicus</name>
    <name type="common">Rat</name>
    <dbReference type="NCBI Taxonomy" id="10116"/>
    <lineage>
        <taxon>Eukaryota</taxon>
        <taxon>Metazoa</taxon>
        <taxon>Chordata</taxon>
        <taxon>Craniata</taxon>
        <taxon>Vertebrata</taxon>
        <taxon>Euteleostomi</taxon>
        <taxon>Mammalia</taxon>
        <taxon>Eutheria</taxon>
        <taxon>Euarchontoglires</taxon>
        <taxon>Glires</taxon>
        <taxon>Rodentia</taxon>
        <taxon>Myomorpha</taxon>
        <taxon>Muroidea</taxon>
        <taxon>Muridae</taxon>
        <taxon>Murinae</taxon>
        <taxon>Rattus</taxon>
    </lineage>
</organism>
<accession>A6HRA6</accession>
<gene>
    <name evidence="1" type="ORF">rCG_59473</name>
</gene>
<evidence type="ECO:0000313" key="2">
    <source>
        <dbReference type="Proteomes" id="UP000234681"/>
    </source>
</evidence>
<protein>
    <submittedName>
        <fullName evidence="1">RCG59473</fullName>
    </submittedName>
</protein>
<evidence type="ECO:0000313" key="1">
    <source>
        <dbReference type="EMBL" id="EDM16316.1"/>
    </source>
</evidence>
<sequence length="59" mass="6862">MWPDKRDSQCLSMLPWWQQDIISLAGSDCPKEQVPSFQLSGMALAFMRQGRNNHHDEEN</sequence>
<reference evidence="1 2" key="1">
    <citation type="submission" date="2005-09" db="EMBL/GenBank/DDBJ databases">
        <authorList>
            <person name="Mural R.J."/>
            <person name="Li P.W."/>
            <person name="Adams M.D."/>
            <person name="Amanatides P.G."/>
            <person name="Baden-Tillson H."/>
            <person name="Barnstead M."/>
            <person name="Chin S.H."/>
            <person name="Dew I."/>
            <person name="Evans C.A."/>
            <person name="Ferriera S."/>
            <person name="Flanigan M."/>
            <person name="Fosler C."/>
            <person name="Glodek A."/>
            <person name="Gu Z."/>
            <person name="Holt R.A."/>
            <person name="Jennings D."/>
            <person name="Kraft C.L."/>
            <person name="Lu F."/>
            <person name="Nguyen T."/>
            <person name="Nusskern D.R."/>
            <person name="Pfannkoch C.M."/>
            <person name="Sitter C."/>
            <person name="Sutton G.G."/>
            <person name="Venter J.C."/>
            <person name="Wang Z."/>
            <person name="Woodage T."/>
            <person name="Zheng X.H."/>
            <person name="Zhong F."/>
        </authorList>
    </citation>
    <scope>NUCLEOTIDE SEQUENCE [LARGE SCALE GENOMIC DNA]</scope>
    <source>
        <strain>BN</strain>
        <strain evidence="2">Sprague-Dawley</strain>
    </source>
</reference>
<dbReference type="Proteomes" id="UP000234681">
    <property type="component" value="Chromosome 7"/>
</dbReference>
<dbReference type="AlphaFoldDB" id="A6HRA6"/>
<dbReference type="EMBL" id="CH473950">
    <property type="protein sequence ID" value="EDM16316.1"/>
    <property type="molecule type" value="Genomic_DNA"/>
</dbReference>
<name>A6HRA6_RAT</name>